<proteinExistence type="predicted"/>
<organism evidence="2 3">
    <name type="scientific">Coniosporium apollinis (strain CBS 100218)</name>
    <name type="common">Rock-inhabiting black yeast</name>
    <dbReference type="NCBI Taxonomy" id="1168221"/>
    <lineage>
        <taxon>Eukaryota</taxon>
        <taxon>Fungi</taxon>
        <taxon>Dikarya</taxon>
        <taxon>Ascomycota</taxon>
        <taxon>Pezizomycotina</taxon>
        <taxon>Dothideomycetes</taxon>
        <taxon>Dothideomycetes incertae sedis</taxon>
        <taxon>Coniosporium</taxon>
    </lineage>
</organism>
<keyword evidence="3" id="KW-1185">Reference proteome</keyword>
<feature type="compositionally biased region" description="Basic and acidic residues" evidence="1">
    <location>
        <begin position="1"/>
        <end position="17"/>
    </location>
</feature>
<dbReference type="GeneID" id="19902368"/>
<evidence type="ECO:0000256" key="1">
    <source>
        <dbReference type="SAM" id="MobiDB-lite"/>
    </source>
</evidence>
<dbReference type="AlphaFoldDB" id="R7YVE2"/>
<dbReference type="HOGENOM" id="CLU_1402346_0_0_1"/>
<feature type="region of interest" description="Disordered" evidence="1">
    <location>
        <begin position="1"/>
        <end position="21"/>
    </location>
</feature>
<dbReference type="Proteomes" id="UP000016924">
    <property type="component" value="Unassembled WGS sequence"/>
</dbReference>
<accession>R7YVE2</accession>
<evidence type="ECO:0000313" key="3">
    <source>
        <dbReference type="Proteomes" id="UP000016924"/>
    </source>
</evidence>
<gene>
    <name evidence="2" type="ORF">W97_05057</name>
</gene>
<reference evidence="3" key="1">
    <citation type="submission" date="2012-06" db="EMBL/GenBank/DDBJ databases">
        <title>The genome sequence of Coniosporium apollinis CBS 100218.</title>
        <authorList>
            <consortium name="The Broad Institute Genome Sequencing Platform"/>
            <person name="Cuomo C."/>
            <person name="Gorbushina A."/>
            <person name="Noack S."/>
            <person name="Walker B."/>
            <person name="Young S.K."/>
            <person name="Zeng Q."/>
            <person name="Gargeya S."/>
            <person name="Fitzgerald M."/>
            <person name="Haas B."/>
            <person name="Abouelleil A."/>
            <person name="Alvarado L."/>
            <person name="Arachchi H.M."/>
            <person name="Berlin A.M."/>
            <person name="Chapman S.B."/>
            <person name="Goldberg J."/>
            <person name="Griggs A."/>
            <person name="Gujja S."/>
            <person name="Hansen M."/>
            <person name="Howarth C."/>
            <person name="Imamovic A."/>
            <person name="Larimer J."/>
            <person name="McCowan C."/>
            <person name="Montmayeur A."/>
            <person name="Murphy C."/>
            <person name="Neiman D."/>
            <person name="Pearson M."/>
            <person name="Priest M."/>
            <person name="Roberts A."/>
            <person name="Saif S."/>
            <person name="Shea T."/>
            <person name="Sisk P."/>
            <person name="Sykes S."/>
            <person name="Wortman J."/>
            <person name="Nusbaum C."/>
            <person name="Birren B."/>
        </authorList>
    </citation>
    <scope>NUCLEOTIDE SEQUENCE [LARGE SCALE GENOMIC DNA]</scope>
    <source>
        <strain evidence="3">CBS 100218</strain>
    </source>
</reference>
<dbReference type="EMBL" id="JH767576">
    <property type="protein sequence ID" value="EON65818.1"/>
    <property type="molecule type" value="Genomic_DNA"/>
</dbReference>
<dbReference type="RefSeq" id="XP_007781135.1">
    <property type="nucleotide sequence ID" value="XM_007782945.1"/>
</dbReference>
<protein>
    <submittedName>
        <fullName evidence="2">Uncharacterized protein</fullName>
    </submittedName>
</protein>
<evidence type="ECO:0000313" key="2">
    <source>
        <dbReference type="EMBL" id="EON65818.1"/>
    </source>
</evidence>
<name>R7YVE2_CONA1</name>
<sequence length="194" mass="22651">MKEINKAVEKLKPENREATNATIRMTGGQYPQNTKPFEAKEYFREAQKNFRRRDQLHSLKEKQLAQYRLLEQQLNVVHAQYKKLESDYNNLLPLTHLEVWKDEISNLSFAHCLLQQESGGATVHPRCKEGRKRLEQPRTLFQMIDWASIDDETIKYMLNNGANMTKKLEDTLKELVDAYEAIAKGARTGTPREE</sequence>